<dbReference type="KEGG" id="pfy:PFICI_08534"/>
<sequence>MIYCAQNTAALHSWQQYSRTTFIYCPVAVKHLSILDLGWRRYLAEFMERFCEPRKRRIQDSCALCCTEALMLLHKPTFHECASRPVRAGEDHQAVLRSSGITGRSDQRD</sequence>
<dbReference type="GeneID" id="19273547"/>
<dbReference type="RefSeq" id="XP_007835306.1">
    <property type="nucleotide sequence ID" value="XM_007837115.1"/>
</dbReference>
<dbReference type="Proteomes" id="UP000030651">
    <property type="component" value="Unassembled WGS sequence"/>
</dbReference>
<accession>W3X0M0</accession>
<keyword evidence="2" id="KW-1185">Reference proteome</keyword>
<dbReference type="EMBL" id="KI912114">
    <property type="protein sequence ID" value="ETS78681.1"/>
    <property type="molecule type" value="Genomic_DNA"/>
</dbReference>
<reference evidence="2" key="1">
    <citation type="journal article" date="2015" name="BMC Genomics">
        <title>Genomic and transcriptomic analysis of the endophytic fungus Pestalotiopsis fici reveals its lifestyle and high potential for synthesis of natural products.</title>
        <authorList>
            <person name="Wang X."/>
            <person name="Zhang X."/>
            <person name="Liu L."/>
            <person name="Xiang M."/>
            <person name="Wang W."/>
            <person name="Sun X."/>
            <person name="Che Y."/>
            <person name="Guo L."/>
            <person name="Liu G."/>
            <person name="Guo L."/>
            <person name="Wang C."/>
            <person name="Yin W.B."/>
            <person name="Stadler M."/>
            <person name="Zhang X."/>
            <person name="Liu X."/>
        </authorList>
    </citation>
    <scope>NUCLEOTIDE SEQUENCE [LARGE SCALE GENOMIC DNA]</scope>
    <source>
        <strain evidence="2">W106-1 / CGMCC3.15140</strain>
    </source>
</reference>
<proteinExistence type="predicted"/>
<protein>
    <submittedName>
        <fullName evidence="1">Uncharacterized protein</fullName>
    </submittedName>
</protein>
<evidence type="ECO:0000313" key="1">
    <source>
        <dbReference type="EMBL" id="ETS78681.1"/>
    </source>
</evidence>
<organism evidence="1 2">
    <name type="scientific">Pestalotiopsis fici (strain W106-1 / CGMCC3.15140)</name>
    <dbReference type="NCBI Taxonomy" id="1229662"/>
    <lineage>
        <taxon>Eukaryota</taxon>
        <taxon>Fungi</taxon>
        <taxon>Dikarya</taxon>
        <taxon>Ascomycota</taxon>
        <taxon>Pezizomycotina</taxon>
        <taxon>Sordariomycetes</taxon>
        <taxon>Xylariomycetidae</taxon>
        <taxon>Amphisphaeriales</taxon>
        <taxon>Sporocadaceae</taxon>
        <taxon>Pestalotiopsis</taxon>
    </lineage>
</organism>
<evidence type="ECO:0000313" key="2">
    <source>
        <dbReference type="Proteomes" id="UP000030651"/>
    </source>
</evidence>
<dbReference type="HOGENOM" id="CLU_2184878_0_0_1"/>
<dbReference type="AlphaFoldDB" id="W3X0M0"/>
<dbReference type="InParanoid" id="W3X0M0"/>
<name>W3X0M0_PESFW</name>
<gene>
    <name evidence="1" type="ORF">PFICI_08534</name>
</gene>